<keyword evidence="2" id="KW-0963">Cytoplasm</keyword>
<feature type="domain" description="Leucyl-tRNA synthetase editing" evidence="14">
    <location>
        <begin position="42"/>
        <end position="96"/>
    </location>
</feature>
<comment type="caution">
    <text evidence="15">The sequence shown here is derived from an EMBL/GenBank/DDBJ whole genome shotgun (WGS) entry which is preliminary data.</text>
</comment>
<keyword evidence="3 15" id="KW-0436">Ligase</keyword>
<dbReference type="InterPro" id="IPR010978">
    <property type="entry name" value="tRNA-bd_arm"/>
</dbReference>
<comment type="catalytic activity">
    <reaction evidence="10">
        <text>tRNA(Val) + L-valine + ATP = L-valyl-tRNA(Val) + AMP + diphosphate</text>
        <dbReference type="Rhea" id="RHEA:10704"/>
        <dbReference type="Rhea" id="RHEA-COMP:9672"/>
        <dbReference type="Rhea" id="RHEA-COMP:9708"/>
        <dbReference type="ChEBI" id="CHEBI:30616"/>
        <dbReference type="ChEBI" id="CHEBI:33019"/>
        <dbReference type="ChEBI" id="CHEBI:57762"/>
        <dbReference type="ChEBI" id="CHEBI:78442"/>
        <dbReference type="ChEBI" id="CHEBI:78537"/>
        <dbReference type="ChEBI" id="CHEBI:456215"/>
        <dbReference type="EC" id="6.1.1.9"/>
    </reaction>
</comment>
<dbReference type="PRINTS" id="PR00986">
    <property type="entry name" value="TRNASYNTHVAL"/>
</dbReference>
<dbReference type="Pfam" id="PF10458">
    <property type="entry name" value="Val_tRNA-synt_C"/>
    <property type="match status" value="1"/>
</dbReference>
<dbReference type="NCBIfam" id="TIGR00422">
    <property type="entry name" value="valS"/>
    <property type="match status" value="1"/>
</dbReference>
<dbReference type="CDD" id="cd07962">
    <property type="entry name" value="Anticodon_Ia_Val"/>
    <property type="match status" value="1"/>
</dbReference>
<dbReference type="FunFam" id="1.10.287.380:FF:000001">
    <property type="entry name" value="Valine--tRNA ligase"/>
    <property type="match status" value="1"/>
</dbReference>
<evidence type="ECO:0000256" key="9">
    <source>
        <dbReference type="ARBA" id="ARBA00029936"/>
    </source>
</evidence>
<dbReference type="GO" id="GO:0005829">
    <property type="term" value="C:cytosol"/>
    <property type="evidence" value="ECO:0007669"/>
    <property type="project" value="TreeGrafter"/>
</dbReference>
<evidence type="ECO:0000256" key="6">
    <source>
        <dbReference type="ARBA" id="ARBA00022917"/>
    </source>
</evidence>
<dbReference type="InterPro" id="IPR009008">
    <property type="entry name" value="Val/Leu/Ile-tRNA-synth_edit"/>
</dbReference>
<dbReference type="InterPro" id="IPR037118">
    <property type="entry name" value="Val-tRNA_synth_C_sf"/>
</dbReference>
<dbReference type="InterPro" id="IPR025709">
    <property type="entry name" value="Leu_tRNA-synth_edit"/>
</dbReference>
<dbReference type="EC" id="6.1.1.9" evidence="1"/>
<keyword evidence="6" id="KW-0648">Protein biosynthesis</keyword>
<dbReference type="InterPro" id="IPR013155">
    <property type="entry name" value="M/V/L/I-tRNA-synth_anticd-bd"/>
</dbReference>
<dbReference type="GO" id="GO:0006438">
    <property type="term" value="P:valyl-tRNA aminoacylation"/>
    <property type="evidence" value="ECO:0007669"/>
    <property type="project" value="InterPro"/>
</dbReference>
<evidence type="ECO:0000256" key="10">
    <source>
        <dbReference type="ARBA" id="ARBA00047552"/>
    </source>
</evidence>
<dbReference type="Gene3D" id="1.10.287.380">
    <property type="entry name" value="Valyl-tRNA synthetase, C-terminal domain"/>
    <property type="match status" value="1"/>
</dbReference>
<organism evidence="15">
    <name type="scientific">bioreactor metagenome</name>
    <dbReference type="NCBI Taxonomy" id="1076179"/>
    <lineage>
        <taxon>unclassified sequences</taxon>
        <taxon>metagenomes</taxon>
        <taxon>ecological metagenomes</taxon>
    </lineage>
</organism>
<dbReference type="InterPro" id="IPR014729">
    <property type="entry name" value="Rossmann-like_a/b/a_fold"/>
</dbReference>
<dbReference type="PANTHER" id="PTHR11946">
    <property type="entry name" value="VALYL-TRNA SYNTHETASES"/>
    <property type="match status" value="1"/>
</dbReference>
<keyword evidence="4" id="KW-0547">Nucleotide-binding</keyword>
<dbReference type="Pfam" id="PF13603">
    <property type="entry name" value="tRNA-synt_1_2"/>
    <property type="match status" value="1"/>
</dbReference>
<dbReference type="Gene3D" id="1.10.730.10">
    <property type="entry name" value="Isoleucyl-tRNA Synthetase, Domain 1"/>
    <property type="match status" value="1"/>
</dbReference>
<keyword evidence="7" id="KW-0175">Coiled coil</keyword>
<dbReference type="InterPro" id="IPR019499">
    <property type="entry name" value="Val-tRNA_synth_tRNA-bd"/>
</dbReference>
<evidence type="ECO:0000313" key="15">
    <source>
        <dbReference type="EMBL" id="MPM23257.1"/>
    </source>
</evidence>
<keyword evidence="8" id="KW-0030">Aminoacyl-tRNA synthetase</keyword>
<keyword evidence="5" id="KW-0067">ATP-binding</keyword>
<proteinExistence type="predicted"/>
<evidence type="ECO:0000259" key="11">
    <source>
        <dbReference type="Pfam" id="PF00133"/>
    </source>
</evidence>
<dbReference type="PANTHER" id="PTHR11946:SF93">
    <property type="entry name" value="VALINE--TRNA LIGASE, CHLOROPLASTIC_MITOCHONDRIAL 2"/>
    <property type="match status" value="1"/>
</dbReference>
<evidence type="ECO:0000259" key="12">
    <source>
        <dbReference type="Pfam" id="PF08264"/>
    </source>
</evidence>
<dbReference type="EMBL" id="VSSQ01003988">
    <property type="protein sequence ID" value="MPM23257.1"/>
    <property type="molecule type" value="Genomic_DNA"/>
</dbReference>
<dbReference type="Gene3D" id="3.90.740.10">
    <property type="entry name" value="Valyl/Leucyl/Isoleucyl-tRNA synthetase, editing domain"/>
    <property type="match status" value="1"/>
</dbReference>
<dbReference type="GO" id="GO:0002161">
    <property type="term" value="F:aminoacyl-tRNA deacylase activity"/>
    <property type="evidence" value="ECO:0007669"/>
    <property type="project" value="InterPro"/>
</dbReference>
<name>A0A644Y4Y3_9ZZZZ</name>
<dbReference type="GO" id="GO:0005524">
    <property type="term" value="F:ATP binding"/>
    <property type="evidence" value="ECO:0007669"/>
    <property type="project" value="UniProtKB-KW"/>
</dbReference>
<dbReference type="InterPro" id="IPR002300">
    <property type="entry name" value="aa-tRNA-synth_Ia"/>
</dbReference>
<dbReference type="SUPFAM" id="SSF46589">
    <property type="entry name" value="tRNA-binding arm"/>
    <property type="match status" value="1"/>
</dbReference>
<dbReference type="GO" id="GO:0004832">
    <property type="term" value="F:valine-tRNA ligase activity"/>
    <property type="evidence" value="ECO:0007669"/>
    <property type="project" value="UniProtKB-EC"/>
</dbReference>
<dbReference type="AlphaFoldDB" id="A0A644Y4Y3"/>
<sequence length="675" mass="76651">MRYDAPDKSYSITVATTRPETMLGDTGVAVNPEDHRYRHLIGKTVIIPAVGREIPIVGDEYCEMEFGTGAVKITPAHDPNDFEVAMRQGLPVLRVYTDGGYINENGGKFVGMERFECRKAIVKELEESGNLIKIEPYAHNVGTCYRCHTTIEPIVSKQWFVDMKPLAAPAIEAVKNGEVKFVPERFEKTYFNWMDNIRDWCISRQLWWGHRIPAYYCDACGNMIVSEEAPDQCPDCGAPVRQDEDVLDTWFSSGMWPFSTLGYPEKTEELQYFYPTNTLVTGYDIIFFWVARMIVFGYEVMHERPFETVYVHGIMRDSQGRKMSKSLGNGIDPLEVIEKHGADSLRFSLLAGNSAGNDMRFYWEKVEAARNFCNKIYNASRFVLMGTDESAGVLPDESKLEIADKWILSRLNEIISEVTKNLDGYELGMAAQKIYDFIWSEYCDWYIEIAKSRLYGEDAEAKATVSAVLIHVLKSSLKLLHPFMPFITEEIFTKLSNEETIMRSDWPKQDARFNAYAEDCARMTRMMELIRSIRNLRAEMKVPPAQRIGARLIVDKQEVDAFSTMTGYLNKLAGVEQVSVSSETGEIPKNDVHIVCEGIEAVIPLSSLVDPEKEKARIQKEIERVGTDISRATAKLNNEGFLAKAPQSVVDEEKAKLALAEEILGKLRERIETLV</sequence>
<protein>
    <recommendedName>
        <fullName evidence="1">valine--tRNA ligase</fullName>
        <ecNumber evidence="1">6.1.1.9</ecNumber>
    </recommendedName>
    <alternativeName>
        <fullName evidence="9">Valyl-tRNA synthetase</fullName>
    </alternativeName>
</protein>
<feature type="domain" description="Aminoacyl-tRNA synthetase class Ia" evidence="11">
    <location>
        <begin position="129"/>
        <end position="361"/>
    </location>
</feature>
<evidence type="ECO:0000256" key="8">
    <source>
        <dbReference type="ARBA" id="ARBA00023146"/>
    </source>
</evidence>
<evidence type="ECO:0000256" key="7">
    <source>
        <dbReference type="ARBA" id="ARBA00023054"/>
    </source>
</evidence>
<dbReference type="Pfam" id="PF08264">
    <property type="entry name" value="Anticodon_1"/>
    <property type="match status" value="1"/>
</dbReference>
<evidence type="ECO:0000259" key="13">
    <source>
        <dbReference type="Pfam" id="PF10458"/>
    </source>
</evidence>
<dbReference type="NCBIfam" id="NF004349">
    <property type="entry name" value="PRK05729.1"/>
    <property type="match status" value="1"/>
</dbReference>
<evidence type="ECO:0000259" key="14">
    <source>
        <dbReference type="Pfam" id="PF13603"/>
    </source>
</evidence>
<evidence type="ECO:0000256" key="4">
    <source>
        <dbReference type="ARBA" id="ARBA00022741"/>
    </source>
</evidence>
<dbReference type="Pfam" id="PF00133">
    <property type="entry name" value="tRNA-synt_1"/>
    <property type="match status" value="1"/>
</dbReference>
<dbReference type="InterPro" id="IPR002303">
    <property type="entry name" value="Valyl-tRNA_ligase"/>
</dbReference>
<evidence type="ECO:0000256" key="1">
    <source>
        <dbReference type="ARBA" id="ARBA00013169"/>
    </source>
</evidence>
<dbReference type="InterPro" id="IPR009080">
    <property type="entry name" value="tRNAsynth_Ia_anticodon-bd"/>
</dbReference>
<dbReference type="SUPFAM" id="SSF47323">
    <property type="entry name" value="Anticodon-binding domain of a subclass of class I aminoacyl-tRNA synthetases"/>
    <property type="match status" value="1"/>
</dbReference>
<evidence type="ECO:0000256" key="5">
    <source>
        <dbReference type="ARBA" id="ARBA00022840"/>
    </source>
</evidence>
<gene>
    <name evidence="15" type="primary">valS_29</name>
    <name evidence="15" type="ORF">SDC9_69723</name>
</gene>
<dbReference type="FunFam" id="3.40.50.620:FF:000098">
    <property type="entry name" value="Valine--tRNA ligase"/>
    <property type="match status" value="1"/>
</dbReference>
<dbReference type="InterPro" id="IPR033705">
    <property type="entry name" value="Anticodon_Ia_Val"/>
</dbReference>
<accession>A0A644Y4Y3</accession>
<dbReference type="SUPFAM" id="SSF50677">
    <property type="entry name" value="ValRS/IleRS/LeuRS editing domain"/>
    <property type="match status" value="1"/>
</dbReference>
<evidence type="ECO:0000256" key="3">
    <source>
        <dbReference type="ARBA" id="ARBA00022598"/>
    </source>
</evidence>
<reference evidence="15" key="1">
    <citation type="submission" date="2019-08" db="EMBL/GenBank/DDBJ databases">
        <authorList>
            <person name="Kucharzyk K."/>
            <person name="Murdoch R.W."/>
            <person name="Higgins S."/>
            <person name="Loffler F."/>
        </authorList>
    </citation>
    <scope>NUCLEOTIDE SEQUENCE</scope>
</reference>
<feature type="domain" description="Valyl-tRNA synthetase tRNA-binding arm" evidence="13">
    <location>
        <begin position="612"/>
        <end position="674"/>
    </location>
</feature>
<dbReference type="Gene3D" id="3.40.50.620">
    <property type="entry name" value="HUPs"/>
    <property type="match status" value="2"/>
</dbReference>
<feature type="domain" description="Methionyl/Valyl/Leucyl/Isoleucyl-tRNA synthetase anticodon-binding" evidence="12">
    <location>
        <begin position="404"/>
        <end position="547"/>
    </location>
</feature>
<dbReference type="SUPFAM" id="SSF52374">
    <property type="entry name" value="Nucleotidylyl transferase"/>
    <property type="match status" value="1"/>
</dbReference>
<evidence type="ECO:0000256" key="2">
    <source>
        <dbReference type="ARBA" id="ARBA00022490"/>
    </source>
</evidence>
<dbReference type="FunFam" id="1.10.730.10:FF:000014">
    <property type="entry name" value="Valine--tRNA ligase"/>
    <property type="match status" value="1"/>
</dbReference>